<sequence>MPRPTSVLRGAFGTGNCAVLGGSGASRPGTSTCATAAWTTGPPPSTSGPGRLAYLLLLLYHYQSSIKLGF</sequence>
<protein>
    <submittedName>
        <fullName evidence="1">Uncharacterized protein</fullName>
    </submittedName>
</protein>
<accession>A0A921QUE9</accession>
<dbReference type="AlphaFoldDB" id="A0A921QUE9"/>
<proteinExistence type="predicted"/>
<reference evidence="1" key="2">
    <citation type="submission" date="2020-10" db="EMBL/GenBank/DDBJ databases">
        <authorList>
            <person name="Cooper E.A."/>
            <person name="Brenton Z.W."/>
            <person name="Flinn B.S."/>
            <person name="Jenkins J."/>
            <person name="Shu S."/>
            <person name="Flowers D."/>
            <person name="Luo F."/>
            <person name="Wang Y."/>
            <person name="Xia P."/>
            <person name="Barry K."/>
            <person name="Daum C."/>
            <person name="Lipzen A."/>
            <person name="Yoshinaga Y."/>
            <person name="Schmutz J."/>
            <person name="Saski C."/>
            <person name="Vermerris W."/>
            <person name="Kresovich S."/>
        </authorList>
    </citation>
    <scope>NUCLEOTIDE SEQUENCE</scope>
</reference>
<organism evidence="1 2">
    <name type="scientific">Sorghum bicolor</name>
    <name type="common">Sorghum</name>
    <name type="synonym">Sorghum vulgare</name>
    <dbReference type="NCBI Taxonomy" id="4558"/>
    <lineage>
        <taxon>Eukaryota</taxon>
        <taxon>Viridiplantae</taxon>
        <taxon>Streptophyta</taxon>
        <taxon>Embryophyta</taxon>
        <taxon>Tracheophyta</taxon>
        <taxon>Spermatophyta</taxon>
        <taxon>Magnoliopsida</taxon>
        <taxon>Liliopsida</taxon>
        <taxon>Poales</taxon>
        <taxon>Poaceae</taxon>
        <taxon>PACMAD clade</taxon>
        <taxon>Panicoideae</taxon>
        <taxon>Andropogonodae</taxon>
        <taxon>Andropogoneae</taxon>
        <taxon>Sorghinae</taxon>
        <taxon>Sorghum</taxon>
    </lineage>
</organism>
<comment type="caution">
    <text evidence="1">The sequence shown here is derived from an EMBL/GenBank/DDBJ whole genome shotgun (WGS) entry which is preliminary data.</text>
</comment>
<name>A0A921QUE9_SORBI</name>
<dbReference type="Proteomes" id="UP000807115">
    <property type="component" value="Chromosome 6"/>
</dbReference>
<reference evidence="1" key="1">
    <citation type="journal article" date="2019" name="BMC Genomics">
        <title>A new reference genome for Sorghum bicolor reveals high levels of sequence similarity between sweet and grain genotypes: implications for the genetics of sugar metabolism.</title>
        <authorList>
            <person name="Cooper E.A."/>
            <person name="Brenton Z.W."/>
            <person name="Flinn B.S."/>
            <person name="Jenkins J."/>
            <person name="Shu S."/>
            <person name="Flowers D."/>
            <person name="Luo F."/>
            <person name="Wang Y."/>
            <person name="Xia P."/>
            <person name="Barry K."/>
            <person name="Daum C."/>
            <person name="Lipzen A."/>
            <person name="Yoshinaga Y."/>
            <person name="Schmutz J."/>
            <person name="Saski C."/>
            <person name="Vermerris W."/>
            <person name="Kresovich S."/>
        </authorList>
    </citation>
    <scope>NUCLEOTIDE SEQUENCE</scope>
</reference>
<dbReference type="EMBL" id="CM027685">
    <property type="protein sequence ID" value="KAG0526776.1"/>
    <property type="molecule type" value="Genomic_DNA"/>
</dbReference>
<evidence type="ECO:0000313" key="2">
    <source>
        <dbReference type="Proteomes" id="UP000807115"/>
    </source>
</evidence>
<gene>
    <name evidence="1" type="ORF">BDA96_06G175300</name>
</gene>
<evidence type="ECO:0000313" key="1">
    <source>
        <dbReference type="EMBL" id="KAG0526776.1"/>
    </source>
</evidence>